<dbReference type="Proteomes" id="UP000612233">
    <property type="component" value="Unassembled WGS sequence"/>
</dbReference>
<name>A0A927BBM7_9BACT</name>
<keyword evidence="3" id="KW-1185">Reference proteome</keyword>
<proteinExistence type="predicted"/>
<comment type="caution">
    <text evidence="2">The sequence shown here is derived from an EMBL/GenBank/DDBJ whole genome shotgun (WGS) entry which is preliminary data.</text>
</comment>
<feature type="transmembrane region" description="Helical" evidence="1">
    <location>
        <begin position="6"/>
        <end position="25"/>
    </location>
</feature>
<sequence length="55" mass="5366">MTGLATLGIGAGGAVVTIVTYLLSYRGAVAKGMLAAHALLPVGIAIMMAGVTHNA</sequence>
<dbReference type="EMBL" id="JACXAD010000007">
    <property type="protein sequence ID" value="MBD2767766.1"/>
    <property type="molecule type" value="Genomic_DNA"/>
</dbReference>
<evidence type="ECO:0000313" key="3">
    <source>
        <dbReference type="Proteomes" id="UP000612233"/>
    </source>
</evidence>
<feature type="transmembrane region" description="Helical" evidence="1">
    <location>
        <begin position="32"/>
        <end position="51"/>
    </location>
</feature>
<dbReference type="AlphaFoldDB" id="A0A927BBM7"/>
<dbReference type="RefSeq" id="WP_191004588.1">
    <property type="nucleotide sequence ID" value="NZ_JACXAD010000007.1"/>
</dbReference>
<keyword evidence="1" id="KW-0472">Membrane</keyword>
<keyword evidence="1" id="KW-1133">Transmembrane helix</keyword>
<evidence type="ECO:0000313" key="2">
    <source>
        <dbReference type="EMBL" id="MBD2767766.1"/>
    </source>
</evidence>
<protein>
    <submittedName>
        <fullName evidence="2">Uncharacterized protein</fullName>
    </submittedName>
</protein>
<accession>A0A927BBM7</accession>
<reference evidence="2" key="1">
    <citation type="submission" date="2020-09" db="EMBL/GenBank/DDBJ databases">
        <authorList>
            <person name="Kim M.K."/>
        </authorList>
    </citation>
    <scope>NUCLEOTIDE SEQUENCE</scope>
    <source>
        <strain evidence="2">BT664</strain>
    </source>
</reference>
<gene>
    <name evidence="2" type="ORF">IC235_07660</name>
</gene>
<organism evidence="2 3">
    <name type="scientific">Hymenobacter montanus</name>
    <dbReference type="NCBI Taxonomy" id="2771359"/>
    <lineage>
        <taxon>Bacteria</taxon>
        <taxon>Pseudomonadati</taxon>
        <taxon>Bacteroidota</taxon>
        <taxon>Cytophagia</taxon>
        <taxon>Cytophagales</taxon>
        <taxon>Hymenobacteraceae</taxon>
        <taxon>Hymenobacter</taxon>
    </lineage>
</organism>
<evidence type="ECO:0000256" key="1">
    <source>
        <dbReference type="SAM" id="Phobius"/>
    </source>
</evidence>
<keyword evidence="1" id="KW-0812">Transmembrane</keyword>